<gene>
    <name evidence="2" type="ORF">ACFPVW_20430</name>
</gene>
<dbReference type="Pfam" id="PF05235">
    <property type="entry name" value="CHAD"/>
    <property type="match status" value="1"/>
</dbReference>
<dbReference type="RefSeq" id="WP_052445572.1">
    <property type="nucleotide sequence ID" value="NZ_CDDF01000001.1"/>
</dbReference>
<dbReference type="InterPro" id="IPR007899">
    <property type="entry name" value="CHAD_dom"/>
</dbReference>
<comment type="caution">
    <text evidence="2">The sequence shown here is derived from an EMBL/GenBank/DDBJ whole genome shotgun (WGS) entry which is preliminary data.</text>
</comment>
<name>A0ABW0YKY1_9GAMM</name>
<dbReference type="InterPro" id="IPR038186">
    <property type="entry name" value="CHAD_dom_sf"/>
</dbReference>
<proteinExistence type="predicted"/>
<dbReference type="Gene3D" id="1.40.20.10">
    <property type="entry name" value="CHAD domain"/>
    <property type="match status" value="1"/>
</dbReference>
<protein>
    <submittedName>
        <fullName evidence="2">CHAD domain-containing protein</fullName>
    </submittedName>
</protein>
<evidence type="ECO:0000259" key="1">
    <source>
        <dbReference type="PROSITE" id="PS51708"/>
    </source>
</evidence>
<dbReference type="Proteomes" id="UP001596132">
    <property type="component" value="Unassembled WGS sequence"/>
</dbReference>
<keyword evidence="3" id="KW-1185">Reference proteome</keyword>
<evidence type="ECO:0000313" key="2">
    <source>
        <dbReference type="EMBL" id="MFC5708375.1"/>
    </source>
</evidence>
<accession>A0ABW0YKY1</accession>
<sequence length="252" mass="28503">MEMMVQTTWQEQARRLIDQYGAATLALRQQAAPAEVHAYRIAARRLLALLALWRPLIHQPGLERRLMRAAGKLSALRDAQVYEARFGGKPHGISAPRVPMLTVRLERWLDRLAQVPADFNPLPLFQMQLALSLADGLAEPGLDGVSASHKRQLRHWHKLRLILKQTRYGVELLVGQGEGDPAWLVMLTAWQDRLGQLQDARQWLKRLSRKGGGGKRQRQQARLKAAMGCQLQQLDCQQAELVGLRMAMQPVV</sequence>
<dbReference type="EMBL" id="JBHSPP010000017">
    <property type="protein sequence ID" value="MFC5708375.1"/>
    <property type="molecule type" value="Genomic_DNA"/>
</dbReference>
<dbReference type="PANTHER" id="PTHR39339:SF1">
    <property type="entry name" value="CHAD DOMAIN-CONTAINING PROTEIN"/>
    <property type="match status" value="1"/>
</dbReference>
<dbReference type="PROSITE" id="PS51708">
    <property type="entry name" value="CHAD"/>
    <property type="match status" value="1"/>
</dbReference>
<organism evidence="2 3">
    <name type="scientific">Aeromonas eucrenophila</name>
    <dbReference type="NCBI Taxonomy" id="649"/>
    <lineage>
        <taxon>Bacteria</taxon>
        <taxon>Pseudomonadati</taxon>
        <taxon>Pseudomonadota</taxon>
        <taxon>Gammaproteobacteria</taxon>
        <taxon>Aeromonadales</taxon>
        <taxon>Aeromonadaceae</taxon>
        <taxon>Aeromonas</taxon>
    </lineage>
</organism>
<evidence type="ECO:0000313" key="3">
    <source>
        <dbReference type="Proteomes" id="UP001596132"/>
    </source>
</evidence>
<reference evidence="3" key="1">
    <citation type="journal article" date="2019" name="Int. J. Syst. Evol. Microbiol.">
        <title>The Global Catalogue of Microorganisms (GCM) 10K type strain sequencing project: providing services to taxonomists for standard genome sequencing and annotation.</title>
        <authorList>
            <consortium name="The Broad Institute Genomics Platform"/>
            <consortium name="The Broad Institute Genome Sequencing Center for Infectious Disease"/>
            <person name="Wu L."/>
            <person name="Ma J."/>
        </authorList>
    </citation>
    <scope>NUCLEOTIDE SEQUENCE [LARGE SCALE GENOMIC DNA]</scope>
    <source>
        <strain evidence="3">KCTC 15012</strain>
    </source>
</reference>
<dbReference type="SMART" id="SM00880">
    <property type="entry name" value="CHAD"/>
    <property type="match status" value="1"/>
</dbReference>
<dbReference type="PANTHER" id="PTHR39339">
    <property type="entry name" value="SLR1444 PROTEIN"/>
    <property type="match status" value="1"/>
</dbReference>
<feature type="domain" description="CHAD" evidence="1">
    <location>
        <begin position="1"/>
        <end position="242"/>
    </location>
</feature>